<sequence>MGPRLGRQDKTMSSAGDMVWWSEAAARDIHEDTGYCKTTTHNTKPWQYKLGYWSGLGGTEERHSDWCRLCRAALGDTTQRSAAGLPPTPAGELTLATNVRRLVSLDFGNVADTCRGNSVNDV</sequence>
<comment type="caution">
    <text evidence="1">The sequence shown here is derived from an EMBL/GenBank/DDBJ whole genome shotgun (WGS) entry which is preliminary data.</text>
</comment>
<dbReference type="AlphaFoldDB" id="A0AAE1KQA3"/>
<evidence type="ECO:0000313" key="2">
    <source>
        <dbReference type="Proteomes" id="UP001286313"/>
    </source>
</evidence>
<organism evidence="1 2">
    <name type="scientific">Petrolisthes cinctipes</name>
    <name type="common">Flat porcelain crab</name>
    <dbReference type="NCBI Taxonomy" id="88211"/>
    <lineage>
        <taxon>Eukaryota</taxon>
        <taxon>Metazoa</taxon>
        <taxon>Ecdysozoa</taxon>
        <taxon>Arthropoda</taxon>
        <taxon>Crustacea</taxon>
        <taxon>Multicrustacea</taxon>
        <taxon>Malacostraca</taxon>
        <taxon>Eumalacostraca</taxon>
        <taxon>Eucarida</taxon>
        <taxon>Decapoda</taxon>
        <taxon>Pleocyemata</taxon>
        <taxon>Anomura</taxon>
        <taxon>Galatheoidea</taxon>
        <taxon>Porcellanidae</taxon>
        <taxon>Petrolisthes</taxon>
    </lineage>
</organism>
<gene>
    <name evidence="1" type="ORF">Pcinc_015621</name>
</gene>
<reference evidence="1" key="1">
    <citation type="submission" date="2023-10" db="EMBL/GenBank/DDBJ databases">
        <title>Genome assemblies of two species of porcelain crab, Petrolisthes cinctipes and Petrolisthes manimaculis (Anomura: Porcellanidae).</title>
        <authorList>
            <person name="Angst P."/>
        </authorList>
    </citation>
    <scope>NUCLEOTIDE SEQUENCE</scope>
    <source>
        <strain evidence="1">PB745_01</strain>
        <tissue evidence="1">Gill</tissue>
    </source>
</reference>
<proteinExistence type="predicted"/>
<dbReference type="Proteomes" id="UP001286313">
    <property type="component" value="Unassembled WGS sequence"/>
</dbReference>
<evidence type="ECO:0000313" key="1">
    <source>
        <dbReference type="EMBL" id="KAK3879848.1"/>
    </source>
</evidence>
<dbReference type="EMBL" id="JAWQEG010001389">
    <property type="protein sequence ID" value="KAK3879848.1"/>
    <property type="molecule type" value="Genomic_DNA"/>
</dbReference>
<name>A0AAE1KQA3_PETCI</name>
<accession>A0AAE1KQA3</accession>
<keyword evidence="2" id="KW-1185">Reference proteome</keyword>
<protein>
    <submittedName>
        <fullName evidence="1">Uncharacterized protein</fullName>
    </submittedName>
</protein>